<dbReference type="Pfam" id="PF18517">
    <property type="entry name" value="LZ3wCH"/>
    <property type="match status" value="1"/>
</dbReference>
<comment type="function">
    <text evidence="5">Required for proper homologous chromosome pairing and efficient cross-over and intragenic recombination during meiosis.</text>
</comment>
<accession>A0A0C3AQM9</accession>
<name>A0A0C3AQM9_SERVB</name>
<feature type="domain" description="Mnd1 HTH" evidence="7">
    <location>
        <begin position="10"/>
        <end position="68"/>
    </location>
</feature>
<dbReference type="EMBL" id="KN824379">
    <property type="protein sequence ID" value="KIM21556.1"/>
    <property type="molecule type" value="Genomic_DNA"/>
</dbReference>
<keyword evidence="3 6" id="KW-0175">Coiled coil</keyword>
<dbReference type="GO" id="GO:0005634">
    <property type="term" value="C:nucleus"/>
    <property type="evidence" value="ECO:0007669"/>
    <property type="project" value="UniProtKB-SubCell"/>
</dbReference>
<dbReference type="InterPro" id="IPR040453">
    <property type="entry name" value="Mnd1_HTH"/>
</dbReference>
<dbReference type="STRING" id="933852.A0A0C3AQM9"/>
<feature type="coiled-coil region" evidence="6">
    <location>
        <begin position="79"/>
        <end position="133"/>
    </location>
</feature>
<dbReference type="InterPro" id="IPR005647">
    <property type="entry name" value="Mnd1"/>
</dbReference>
<evidence type="ECO:0000256" key="1">
    <source>
        <dbReference type="ARBA" id="ARBA00004123"/>
    </source>
</evidence>
<evidence type="ECO:0000256" key="2">
    <source>
        <dbReference type="ARBA" id="ARBA00005981"/>
    </source>
</evidence>
<comment type="similarity">
    <text evidence="2 5">Belongs to the MND1 family.</text>
</comment>
<dbReference type="PIRSF" id="PIRSF026991">
    <property type="entry name" value="Mnd1"/>
    <property type="match status" value="1"/>
</dbReference>
<dbReference type="GO" id="GO:0007131">
    <property type="term" value="P:reciprocal meiotic recombination"/>
    <property type="evidence" value="ECO:0007669"/>
    <property type="project" value="InterPro"/>
</dbReference>
<dbReference type="InterPro" id="IPR040661">
    <property type="entry name" value="LZ3wCH"/>
</dbReference>
<reference evidence="9 10" key="1">
    <citation type="submission" date="2014-04" db="EMBL/GenBank/DDBJ databases">
        <authorList>
            <consortium name="DOE Joint Genome Institute"/>
            <person name="Kuo A."/>
            <person name="Zuccaro A."/>
            <person name="Kohler A."/>
            <person name="Nagy L.G."/>
            <person name="Floudas D."/>
            <person name="Copeland A."/>
            <person name="Barry K.W."/>
            <person name="Cichocki N."/>
            <person name="Veneault-Fourrey C."/>
            <person name="LaButti K."/>
            <person name="Lindquist E.A."/>
            <person name="Lipzen A."/>
            <person name="Lundell T."/>
            <person name="Morin E."/>
            <person name="Murat C."/>
            <person name="Sun H."/>
            <person name="Tunlid A."/>
            <person name="Henrissat B."/>
            <person name="Grigoriev I.V."/>
            <person name="Hibbett D.S."/>
            <person name="Martin F."/>
            <person name="Nordberg H.P."/>
            <person name="Cantor M.N."/>
            <person name="Hua S.X."/>
        </authorList>
    </citation>
    <scope>NUCLEOTIDE SEQUENCE [LARGE SCALE GENOMIC DNA]</scope>
    <source>
        <strain evidence="9 10">MAFF 305830</strain>
    </source>
</reference>
<organism evidence="9 10">
    <name type="scientific">Serendipita vermifera MAFF 305830</name>
    <dbReference type="NCBI Taxonomy" id="933852"/>
    <lineage>
        <taxon>Eukaryota</taxon>
        <taxon>Fungi</taxon>
        <taxon>Dikarya</taxon>
        <taxon>Basidiomycota</taxon>
        <taxon>Agaricomycotina</taxon>
        <taxon>Agaricomycetes</taxon>
        <taxon>Sebacinales</taxon>
        <taxon>Serendipitaceae</taxon>
        <taxon>Serendipita</taxon>
    </lineage>
</organism>
<evidence type="ECO:0000256" key="3">
    <source>
        <dbReference type="ARBA" id="ARBA00023054"/>
    </source>
</evidence>
<dbReference type="GO" id="GO:0003690">
    <property type="term" value="F:double-stranded DNA binding"/>
    <property type="evidence" value="ECO:0007669"/>
    <property type="project" value="InterPro"/>
</dbReference>
<evidence type="ECO:0000259" key="7">
    <source>
        <dbReference type="Pfam" id="PF03962"/>
    </source>
</evidence>
<keyword evidence="4 5" id="KW-0539">Nucleus</keyword>
<proteinExistence type="inferred from homology"/>
<dbReference type="Proteomes" id="UP000054097">
    <property type="component" value="Unassembled WGS sequence"/>
</dbReference>
<evidence type="ECO:0000256" key="4">
    <source>
        <dbReference type="ARBA" id="ARBA00023242"/>
    </source>
</evidence>
<evidence type="ECO:0000256" key="6">
    <source>
        <dbReference type="SAM" id="Coils"/>
    </source>
</evidence>
<dbReference type="HOGENOM" id="CLU_080628_3_1_1"/>
<reference evidence="10" key="2">
    <citation type="submission" date="2015-01" db="EMBL/GenBank/DDBJ databases">
        <title>Evolutionary Origins and Diversification of the Mycorrhizal Mutualists.</title>
        <authorList>
            <consortium name="DOE Joint Genome Institute"/>
            <consortium name="Mycorrhizal Genomics Consortium"/>
            <person name="Kohler A."/>
            <person name="Kuo A."/>
            <person name="Nagy L.G."/>
            <person name="Floudas D."/>
            <person name="Copeland A."/>
            <person name="Barry K.W."/>
            <person name="Cichocki N."/>
            <person name="Veneault-Fourrey C."/>
            <person name="LaButti K."/>
            <person name="Lindquist E.A."/>
            <person name="Lipzen A."/>
            <person name="Lundell T."/>
            <person name="Morin E."/>
            <person name="Murat C."/>
            <person name="Riley R."/>
            <person name="Ohm R."/>
            <person name="Sun H."/>
            <person name="Tunlid A."/>
            <person name="Henrissat B."/>
            <person name="Grigoriev I.V."/>
            <person name="Hibbett D.S."/>
            <person name="Martin F."/>
        </authorList>
    </citation>
    <scope>NUCLEOTIDE SEQUENCE [LARGE SCALE GENOMIC DNA]</scope>
    <source>
        <strain evidence="10">MAFF 305830</strain>
    </source>
</reference>
<evidence type="ECO:0000259" key="8">
    <source>
        <dbReference type="Pfam" id="PF18517"/>
    </source>
</evidence>
<dbReference type="Pfam" id="PF03962">
    <property type="entry name" value="Mnd1"/>
    <property type="match status" value="1"/>
</dbReference>
<sequence>MSSDEKRVKILELFHETKDFFQLKEIEKLASKKGVVEKTVKEILLSLVADGLVQSDKIGASNFFWSFPSAQGATLRNKINAAQQEHDGLGAKIQECQEAIIKEQQSRVDSVERQTSLQEFQSLQEELAALQSELRAYGRCDPEHLAQKNRAIFLAKEATLRWTDNTVIARDHFVRNFALNLDEVNQHFSIPIDFEDIE</sequence>
<feature type="domain" description="Leucine zipper with capping helix" evidence="8">
    <location>
        <begin position="145"/>
        <end position="196"/>
    </location>
</feature>
<protein>
    <recommendedName>
        <fullName evidence="5">Meiotic nuclear division protein 1</fullName>
    </recommendedName>
</protein>
<evidence type="ECO:0000313" key="9">
    <source>
        <dbReference type="EMBL" id="KIM21556.1"/>
    </source>
</evidence>
<keyword evidence="10" id="KW-1185">Reference proteome</keyword>
<dbReference type="OrthoDB" id="273345at2759"/>
<dbReference type="AlphaFoldDB" id="A0A0C3AQM9"/>
<evidence type="ECO:0000256" key="5">
    <source>
        <dbReference type="PIRNR" id="PIRNR026991"/>
    </source>
</evidence>
<evidence type="ECO:0000313" key="10">
    <source>
        <dbReference type="Proteomes" id="UP000054097"/>
    </source>
</evidence>
<comment type="subcellular location">
    <subcellularLocation>
        <location evidence="1 5">Nucleus</location>
    </subcellularLocation>
</comment>
<gene>
    <name evidence="9" type="ORF">M408DRAFT_29462</name>
</gene>